<dbReference type="Pfam" id="PF05036">
    <property type="entry name" value="SPOR"/>
    <property type="match status" value="1"/>
</dbReference>
<feature type="compositionally biased region" description="Basic and acidic residues" evidence="1">
    <location>
        <begin position="153"/>
        <end position="164"/>
    </location>
</feature>
<feature type="compositionally biased region" description="Basic and acidic residues" evidence="1">
    <location>
        <begin position="532"/>
        <end position="543"/>
    </location>
</feature>
<evidence type="ECO:0000313" key="4">
    <source>
        <dbReference type="Proteomes" id="UP000266273"/>
    </source>
</evidence>
<feature type="compositionally biased region" description="Polar residues" evidence="1">
    <location>
        <begin position="517"/>
        <end position="526"/>
    </location>
</feature>
<feature type="compositionally biased region" description="Low complexity" evidence="1">
    <location>
        <begin position="436"/>
        <end position="449"/>
    </location>
</feature>
<feature type="region of interest" description="Disordered" evidence="1">
    <location>
        <begin position="345"/>
        <end position="562"/>
    </location>
</feature>
<feature type="compositionally biased region" description="Low complexity" evidence="1">
    <location>
        <begin position="547"/>
        <end position="562"/>
    </location>
</feature>
<feature type="region of interest" description="Disordered" evidence="1">
    <location>
        <begin position="227"/>
        <end position="314"/>
    </location>
</feature>
<keyword evidence="4" id="KW-1185">Reference proteome</keyword>
<feature type="domain" description="SPOR" evidence="2">
    <location>
        <begin position="561"/>
        <end position="647"/>
    </location>
</feature>
<dbReference type="RefSeq" id="WP_119060537.1">
    <property type="nucleotide sequence ID" value="NZ_QXDF01000001.1"/>
</dbReference>
<evidence type="ECO:0000259" key="2">
    <source>
        <dbReference type="PROSITE" id="PS51724"/>
    </source>
</evidence>
<dbReference type="GO" id="GO:0042834">
    <property type="term" value="F:peptidoglycan binding"/>
    <property type="evidence" value="ECO:0007669"/>
    <property type="project" value="InterPro"/>
</dbReference>
<dbReference type="OrthoDB" id="7338235at2"/>
<feature type="compositionally biased region" description="Basic and acidic residues" evidence="1">
    <location>
        <begin position="227"/>
        <end position="239"/>
    </location>
</feature>
<gene>
    <name evidence="3" type="ORF">BXY53_0732</name>
</gene>
<evidence type="ECO:0000313" key="3">
    <source>
        <dbReference type="EMBL" id="RIA55662.1"/>
    </source>
</evidence>
<dbReference type="Proteomes" id="UP000266273">
    <property type="component" value="Unassembled WGS sequence"/>
</dbReference>
<feature type="region of interest" description="Disordered" evidence="1">
    <location>
        <begin position="1"/>
        <end position="196"/>
    </location>
</feature>
<reference evidence="3 4" key="1">
    <citation type="submission" date="2018-08" db="EMBL/GenBank/DDBJ databases">
        <title>Genomic Encyclopedia of Archaeal and Bacterial Type Strains, Phase II (KMG-II): from individual species to whole genera.</title>
        <authorList>
            <person name="Goeker M."/>
        </authorList>
    </citation>
    <scope>NUCLEOTIDE SEQUENCE [LARGE SCALE GENOMIC DNA]</scope>
    <source>
        <strain evidence="3 4">DSM 5002</strain>
    </source>
</reference>
<comment type="caution">
    <text evidence="3">The sequence shown here is derived from an EMBL/GenBank/DDBJ whole genome shotgun (WGS) entry which is preliminary data.</text>
</comment>
<feature type="compositionally biased region" description="Basic and acidic residues" evidence="1">
    <location>
        <begin position="357"/>
        <end position="383"/>
    </location>
</feature>
<dbReference type="AlphaFoldDB" id="A0A397Q3G1"/>
<dbReference type="SUPFAM" id="SSF110997">
    <property type="entry name" value="Sporulation related repeat"/>
    <property type="match status" value="1"/>
</dbReference>
<feature type="compositionally biased region" description="Low complexity" evidence="1">
    <location>
        <begin position="488"/>
        <end position="504"/>
    </location>
</feature>
<dbReference type="InterPro" id="IPR007730">
    <property type="entry name" value="SPOR-like_dom"/>
</dbReference>
<sequence>MPRSDDSNGFPPGRLRRPYPRHGGSEWGGEEPSGNDWRYPDPAERYSQGYDSFDTPPSRDPYGDEWQSGPAHDERFDTSGGFPGAGQEPSWSEQHDPFDWDAPDPPEESGWRPAPYPGETQDYGGDTFAGRDPWAAEDEDFEAPRRSTPHQPAARDDSLFRRIDGSVQEPDLSALTNRAAPDVDPFAAGAGRDPSELRDRFFTRTGEFDEPAAEPHADAPRANIFDFEAHRGDTRHAQLDDPYSWDAYDDEPAMPAPDAAAPAHDDPYAEDYDPYDPYAEDPHLHAEEDLDADFLDDEPEVYEEEPVQQPKSRRKLMVAGVLVAAVATGGAAAFLYKSYQDGSIGSGDAPTLLAEDGPVKSKPSDPGGKEFPDGNKQIYDRLTGDSPEPAQDAQASGGEESTGTTSIPGIVTTGAEAPADTLDERIAAALRKSGKAANDTQAAAPADPNSPRPVRTLTVRPDGSVVPAQGAQGASANTAENLPDDSETVTTAGIVATTGSGSSAEPAPEQREEASASEPQTESASQAPDPAPRPERAEPRPEETQVASAEPATTSSTQPSTTAANPYFIQLAARRDQTSALAAFADLQQKYPNILDGLAPTIKRADLGDKGIWYRLWVGPMDSRGNAQDVCDKLKQAGLGGCFVRTE</sequence>
<dbReference type="PROSITE" id="PS51724">
    <property type="entry name" value="SPOR"/>
    <property type="match status" value="1"/>
</dbReference>
<dbReference type="Gene3D" id="3.30.70.1070">
    <property type="entry name" value="Sporulation related repeat"/>
    <property type="match status" value="1"/>
</dbReference>
<accession>A0A397Q3G1</accession>
<name>A0A397Q3G1_9HYPH</name>
<feature type="compositionally biased region" description="Acidic residues" evidence="1">
    <location>
        <begin position="288"/>
        <end position="306"/>
    </location>
</feature>
<evidence type="ECO:0000256" key="1">
    <source>
        <dbReference type="SAM" id="MobiDB-lite"/>
    </source>
</evidence>
<dbReference type="InterPro" id="IPR036680">
    <property type="entry name" value="SPOR-like_sf"/>
</dbReference>
<organism evidence="3 4">
    <name type="scientific">Dichotomicrobium thermohalophilum</name>
    <dbReference type="NCBI Taxonomy" id="933063"/>
    <lineage>
        <taxon>Bacteria</taxon>
        <taxon>Pseudomonadati</taxon>
        <taxon>Pseudomonadota</taxon>
        <taxon>Alphaproteobacteria</taxon>
        <taxon>Hyphomicrobiales</taxon>
        <taxon>Hyphomicrobiaceae</taxon>
        <taxon>Dichotomicrobium</taxon>
    </lineage>
</organism>
<protein>
    <submittedName>
        <fullName evidence="3">Sporulation related protein</fullName>
    </submittedName>
</protein>
<dbReference type="EMBL" id="QXDF01000001">
    <property type="protein sequence ID" value="RIA55662.1"/>
    <property type="molecule type" value="Genomic_DNA"/>
</dbReference>
<proteinExistence type="predicted"/>